<evidence type="ECO:0000256" key="1">
    <source>
        <dbReference type="SAM" id="MobiDB-lite"/>
    </source>
</evidence>
<reference evidence="2" key="1">
    <citation type="submission" date="2014-12" db="EMBL/GenBank/DDBJ databases">
        <title>Insight into the proteome of Arion vulgaris.</title>
        <authorList>
            <person name="Aradska J."/>
            <person name="Bulat T."/>
            <person name="Smidak R."/>
            <person name="Sarate P."/>
            <person name="Gangsoo J."/>
            <person name="Sialana F."/>
            <person name="Bilban M."/>
            <person name="Lubec G."/>
        </authorList>
    </citation>
    <scope>NUCLEOTIDE SEQUENCE</scope>
    <source>
        <tissue evidence="2">Skin</tissue>
    </source>
</reference>
<feature type="region of interest" description="Disordered" evidence="1">
    <location>
        <begin position="1"/>
        <end position="95"/>
    </location>
</feature>
<accession>A0A0B6YIP0</accession>
<dbReference type="EMBL" id="HACG01008525">
    <property type="protein sequence ID" value="CEK55390.1"/>
    <property type="molecule type" value="Transcribed_RNA"/>
</dbReference>
<organism evidence="2">
    <name type="scientific">Arion vulgaris</name>
    <dbReference type="NCBI Taxonomy" id="1028688"/>
    <lineage>
        <taxon>Eukaryota</taxon>
        <taxon>Metazoa</taxon>
        <taxon>Spiralia</taxon>
        <taxon>Lophotrochozoa</taxon>
        <taxon>Mollusca</taxon>
        <taxon>Gastropoda</taxon>
        <taxon>Heterobranchia</taxon>
        <taxon>Euthyneura</taxon>
        <taxon>Panpulmonata</taxon>
        <taxon>Eupulmonata</taxon>
        <taxon>Stylommatophora</taxon>
        <taxon>Helicina</taxon>
        <taxon>Arionoidea</taxon>
        <taxon>Arionidae</taxon>
        <taxon>Arion</taxon>
    </lineage>
</organism>
<name>A0A0B6YIP0_9EUPU</name>
<feature type="non-terminal residue" evidence="2">
    <location>
        <position position="95"/>
    </location>
</feature>
<dbReference type="AlphaFoldDB" id="A0A0B6YIP0"/>
<feature type="compositionally biased region" description="Acidic residues" evidence="1">
    <location>
        <begin position="19"/>
        <end position="30"/>
    </location>
</feature>
<proteinExistence type="predicted"/>
<feature type="compositionally biased region" description="Low complexity" evidence="1">
    <location>
        <begin position="78"/>
        <end position="95"/>
    </location>
</feature>
<protein>
    <submittedName>
        <fullName evidence="2">Uncharacterized protein</fullName>
    </submittedName>
</protein>
<gene>
    <name evidence="2" type="primary">ORF25085</name>
</gene>
<feature type="compositionally biased region" description="Low complexity" evidence="1">
    <location>
        <begin position="55"/>
        <end position="67"/>
    </location>
</feature>
<feature type="non-terminal residue" evidence="2">
    <location>
        <position position="1"/>
    </location>
</feature>
<sequence>VNVGVLTAGTKPSGKEGDSDVDNDWDDSTEHDEPAPAAAKRVIGRGSTDASNTYGSSAWGSSSKAASTIKDKDRRSTSRSSFVSVTDVSSDGGDA</sequence>
<evidence type="ECO:0000313" key="2">
    <source>
        <dbReference type="EMBL" id="CEK55390.1"/>
    </source>
</evidence>